<dbReference type="PROSITE" id="PS50928">
    <property type="entry name" value="ABC_TM1"/>
    <property type="match status" value="1"/>
</dbReference>
<name>A0A8E1WK79_9HYPH</name>
<comment type="similarity">
    <text evidence="3">Belongs to the binding-protein-dependent transport system permease family. HisMQ subfamily.</text>
</comment>
<proteinExistence type="inferred from homology"/>
<evidence type="ECO:0000256" key="9">
    <source>
        <dbReference type="ARBA" id="ARBA00023136"/>
    </source>
</evidence>
<dbReference type="PANTHER" id="PTHR30614:SF20">
    <property type="entry name" value="GLUTAMINE TRANSPORT SYSTEM PERMEASE PROTEIN GLNP"/>
    <property type="match status" value="1"/>
</dbReference>
<dbReference type="NCBIfam" id="TIGR01726">
    <property type="entry name" value="HEQRo_perm_3TM"/>
    <property type="match status" value="1"/>
</dbReference>
<gene>
    <name evidence="12" type="ORF">HNQ96_005003</name>
</gene>
<evidence type="ECO:0000313" key="13">
    <source>
        <dbReference type="Proteomes" id="UP000532373"/>
    </source>
</evidence>
<keyword evidence="6 10" id="KW-0812">Transmembrane</keyword>
<dbReference type="InterPro" id="IPR000515">
    <property type="entry name" value="MetI-like"/>
</dbReference>
<keyword evidence="9 10" id="KW-0472">Membrane</keyword>
<evidence type="ECO:0000256" key="5">
    <source>
        <dbReference type="ARBA" id="ARBA00022475"/>
    </source>
</evidence>
<dbReference type="EMBL" id="JACHGI010000014">
    <property type="protein sequence ID" value="MBB6469114.1"/>
    <property type="molecule type" value="Genomic_DNA"/>
</dbReference>
<dbReference type="InterPro" id="IPR010065">
    <property type="entry name" value="AA_ABC_transptr_permease_3TM"/>
</dbReference>
<dbReference type="GO" id="GO:0043190">
    <property type="term" value="C:ATP-binding cassette (ABC) transporter complex"/>
    <property type="evidence" value="ECO:0007669"/>
    <property type="project" value="InterPro"/>
</dbReference>
<dbReference type="Gene3D" id="1.10.3720.10">
    <property type="entry name" value="MetI-like"/>
    <property type="match status" value="1"/>
</dbReference>
<comment type="caution">
    <text evidence="12">The sequence shown here is derived from an EMBL/GenBank/DDBJ whole genome shotgun (WGS) entry which is preliminary data.</text>
</comment>
<dbReference type="Proteomes" id="UP000532373">
    <property type="component" value="Unassembled WGS sequence"/>
</dbReference>
<evidence type="ECO:0000256" key="6">
    <source>
        <dbReference type="ARBA" id="ARBA00022692"/>
    </source>
</evidence>
<dbReference type="Pfam" id="PF00528">
    <property type="entry name" value="BPD_transp_1"/>
    <property type="match status" value="1"/>
</dbReference>
<evidence type="ECO:0000256" key="1">
    <source>
        <dbReference type="ARBA" id="ARBA00003159"/>
    </source>
</evidence>
<dbReference type="AlphaFoldDB" id="A0A8E1WK79"/>
<feature type="transmembrane region" description="Helical" evidence="10">
    <location>
        <begin position="57"/>
        <end position="81"/>
    </location>
</feature>
<comment type="subcellular location">
    <subcellularLocation>
        <location evidence="2">Cell inner membrane</location>
        <topology evidence="2">Multi-pass membrane protein</topology>
    </subcellularLocation>
    <subcellularLocation>
        <location evidence="10">Cell membrane</location>
        <topology evidence="10">Multi-pass membrane protein</topology>
    </subcellularLocation>
</comment>
<feature type="transmembrane region" description="Helical" evidence="10">
    <location>
        <begin position="101"/>
        <end position="118"/>
    </location>
</feature>
<dbReference type="CDD" id="cd06261">
    <property type="entry name" value="TM_PBP2"/>
    <property type="match status" value="1"/>
</dbReference>
<protein>
    <submittedName>
        <fullName evidence="12">Polar amino acid transport system permease protein</fullName>
    </submittedName>
</protein>
<keyword evidence="4 10" id="KW-0813">Transport</keyword>
<dbReference type="GO" id="GO:0006865">
    <property type="term" value="P:amino acid transport"/>
    <property type="evidence" value="ECO:0007669"/>
    <property type="project" value="UniProtKB-KW"/>
</dbReference>
<dbReference type="PANTHER" id="PTHR30614">
    <property type="entry name" value="MEMBRANE COMPONENT OF AMINO ACID ABC TRANSPORTER"/>
    <property type="match status" value="1"/>
</dbReference>
<feature type="transmembrane region" description="Helical" evidence="10">
    <location>
        <begin position="198"/>
        <end position="224"/>
    </location>
</feature>
<dbReference type="GO" id="GO:0022857">
    <property type="term" value="F:transmembrane transporter activity"/>
    <property type="evidence" value="ECO:0007669"/>
    <property type="project" value="InterPro"/>
</dbReference>
<keyword evidence="5" id="KW-1003">Cell membrane</keyword>
<evidence type="ECO:0000256" key="8">
    <source>
        <dbReference type="ARBA" id="ARBA00022989"/>
    </source>
</evidence>
<evidence type="ECO:0000256" key="2">
    <source>
        <dbReference type="ARBA" id="ARBA00004429"/>
    </source>
</evidence>
<dbReference type="InterPro" id="IPR035906">
    <property type="entry name" value="MetI-like_sf"/>
</dbReference>
<evidence type="ECO:0000259" key="11">
    <source>
        <dbReference type="PROSITE" id="PS50928"/>
    </source>
</evidence>
<dbReference type="RefSeq" id="WP_184772209.1">
    <property type="nucleotide sequence ID" value="NZ_JACHGI010000014.1"/>
</dbReference>
<evidence type="ECO:0000256" key="3">
    <source>
        <dbReference type="ARBA" id="ARBA00010072"/>
    </source>
</evidence>
<keyword evidence="7" id="KW-0029">Amino-acid transport</keyword>
<feature type="transmembrane region" description="Helical" evidence="10">
    <location>
        <begin position="167"/>
        <end position="186"/>
    </location>
</feature>
<reference evidence="12 13" key="1">
    <citation type="submission" date="2020-08" db="EMBL/GenBank/DDBJ databases">
        <title>Genomic Encyclopedia of Type Strains, Phase IV (KMG-IV): sequencing the most valuable type-strain genomes for metagenomic binning, comparative biology and taxonomic classification.</title>
        <authorList>
            <person name="Goeker M."/>
        </authorList>
    </citation>
    <scope>NUCLEOTIDE SEQUENCE [LARGE SCALE GENOMIC DNA]</scope>
    <source>
        <strain evidence="12 13">DSM 17454</strain>
    </source>
</reference>
<evidence type="ECO:0000256" key="7">
    <source>
        <dbReference type="ARBA" id="ARBA00022970"/>
    </source>
</evidence>
<comment type="function">
    <text evidence="1">Part of the binding-protein-dependent transport system for glutamine; probably responsible for the translocation of the substrate across the membrane.</text>
</comment>
<evidence type="ECO:0000256" key="10">
    <source>
        <dbReference type="RuleBase" id="RU363032"/>
    </source>
</evidence>
<keyword evidence="8 10" id="KW-1133">Transmembrane helix</keyword>
<evidence type="ECO:0000256" key="4">
    <source>
        <dbReference type="ARBA" id="ARBA00022448"/>
    </source>
</evidence>
<dbReference type="SUPFAM" id="SSF161098">
    <property type="entry name" value="MetI-like"/>
    <property type="match status" value="1"/>
</dbReference>
<organism evidence="12 13">
    <name type="scientific">Aminobacter carboxidus</name>
    <dbReference type="NCBI Taxonomy" id="376165"/>
    <lineage>
        <taxon>Bacteria</taxon>
        <taxon>Pseudomonadati</taxon>
        <taxon>Pseudomonadota</taxon>
        <taxon>Alphaproteobacteria</taxon>
        <taxon>Hyphomicrobiales</taxon>
        <taxon>Phyllobacteriaceae</taxon>
        <taxon>Aminobacter</taxon>
    </lineage>
</organism>
<sequence>MNYHFDLGAVLTGEYGGLFLIGIQTTFILFVFSWLLAMSLGLALATLASSRSRILKCFVACYVAYHRNVPLLVQLLLWYFGIPRALPVSVTSVINSMNAEAAYAVIALSLCSAAYIAENVRSGLRAIPRTQYEASRSMGFSRLAAMRWVIIPQAFRLSFPALINDTLGLFKGTSIAAVIGVGELTYQMQLIESETFRIFEVFFIVSLIYFSVTIPLMLFGSVAARRSALYAK</sequence>
<feature type="domain" description="ABC transmembrane type-1" evidence="11">
    <location>
        <begin position="23"/>
        <end position="220"/>
    </location>
</feature>
<accession>A0A8E1WK79</accession>
<feature type="transmembrane region" description="Helical" evidence="10">
    <location>
        <begin position="20"/>
        <end position="45"/>
    </location>
</feature>
<dbReference type="InterPro" id="IPR043429">
    <property type="entry name" value="ArtM/GltK/GlnP/TcyL/YhdX-like"/>
</dbReference>
<evidence type="ECO:0000313" key="12">
    <source>
        <dbReference type="EMBL" id="MBB6469114.1"/>
    </source>
</evidence>